<evidence type="ECO:0000256" key="1">
    <source>
        <dbReference type="SAM" id="Phobius"/>
    </source>
</evidence>
<keyword evidence="1" id="KW-1133">Transmembrane helix</keyword>
<protein>
    <recommendedName>
        <fullName evidence="4">ABC transporter permease</fullName>
    </recommendedName>
</protein>
<dbReference type="EMBL" id="JBHTAP010000001">
    <property type="protein sequence ID" value="MFC7235859.1"/>
    <property type="molecule type" value="Genomic_DNA"/>
</dbReference>
<dbReference type="Proteomes" id="UP001596398">
    <property type="component" value="Unassembled WGS sequence"/>
</dbReference>
<keyword evidence="3" id="KW-1185">Reference proteome</keyword>
<evidence type="ECO:0008006" key="4">
    <source>
        <dbReference type="Google" id="ProtNLM"/>
    </source>
</evidence>
<keyword evidence="1" id="KW-0472">Membrane</keyword>
<comment type="caution">
    <text evidence="2">The sequence shown here is derived from an EMBL/GenBank/DDBJ whole genome shotgun (WGS) entry which is preliminary data.</text>
</comment>
<evidence type="ECO:0000313" key="3">
    <source>
        <dbReference type="Proteomes" id="UP001596398"/>
    </source>
</evidence>
<proteinExistence type="predicted"/>
<name>A0ABD5ZQK7_9EURY</name>
<gene>
    <name evidence="2" type="ORF">ACFQJ4_11075</name>
</gene>
<dbReference type="AlphaFoldDB" id="A0ABD5ZQK7"/>
<dbReference type="RefSeq" id="WP_276233998.1">
    <property type="nucleotide sequence ID" value="NZ_CP119802.1"/>
</dbReference>
<accession>A0ABD5ZQK7</accession>
<keyword evidence="1" id="KW-0812">Transmembrane</keyword>
<feature type="transmembrane region" description="Helical" evidence="1">
    <location>
        <begin position="20"/>
        <end position="44"/>
    </location>
</feature>
<sequence>MALDRSELDHPSWRTVAGTGASYLVVLTVMFVLLFVVPFALFYLL</sequence>
<organism evidence="2 3">
    <name type="scientific">Halosegnis marinus</name>
    <dbReference type="NCBI Taxonomy" id="3034023"/>
    <lineage>
        <taxon>Archaea</taxon>
        <taxon>Methanobacteriati</taxon>
        <taxon>Methanobacteriota</taxon>
        <taxon>Stenosarchaea group</taxon>
        <taxon>Halobacteria</taxon>
        <taxon>Halobacteriales</taxon>
        <taxon>Natronomonadaceae</taxon>
        <taxon>Halosegnis</taxon>
    </lineage>
</organism>
<dbReference type="GeneID" id="79267558"/>
<reference evidence="2 3" key="1">
    <citation type="journal article" date="2019" name="Int. J. Syst. Evol. Microbiol.">
        <title>The Global Catalogue of Microorganisms (GCM) 10K type strain sequencing project: providing services to taxonomists for standard genome sequencing and annotation.</title>
        <authorList>
            <consortium name="The Broad Institute Genomics Platform"/>
            <consortium name="The Broad Institute Genome Sequencing Center for Infectious Disease"/>
            <person name="Wu L."/>
            <person name="Ma J."/>
        </authorList>
    </citation>
    <scope>NUCLEOTIDE SEQUENCE [LARGE SCALE GENOMIC DNA]</scope>
    <source>
        <strain evidence="2 3">DT85</strain>
    </source>
</reference>
<evidence type="ECO:0000313" key="2">
    <source>
        <dbReference type="EMBL" id="MFC7235859.1"/>
    </source>
</evidence>